<dbReference type="GO" id="GO:0005886">
    <property type="term" value="C:plasma membrane"/>
    <property type="evidence" value="ECO:0007669"/>
    <property type="project" value="UniProtKB-SubCell"/>
</dbReference>
<dbReference type="GO" id="GO:0098552">
    <property type="term" value="C:side of membrane"/>
    <property type="evidence" value="ECO:0007669"/>
    <property type="project" value="UniProtKB-KW"/>
</dbReference>
<dbReference type="AlphaFoldDB" id="A0A2J8WG55"/>
<sequence>RLKESELTYHCCKKDLCNINEQLENGGTSLSEKTVLLLVTPFLAAAWSLHP</sequence>
<name>A0A2J8WG55_PONAB</name>
<organism evidence="1">
    <name type="scientific">Pongo abelii</name>
    <name type="common">Sumatran orangutan</name>
    <name type="synonym">Pongo pygmaeus abelii</name>
    <dbReference type="NCBI Taxonomy" id="9601"/>
    <lineage>
        <taxon>Eukaryota</taxon>
        <taxon>Metazoa</taxon>
        <taxon>Chordata</taxon>
        <taxon>Craniata</taxon>
        <taxon>Vertebrata</taxon>
        <taxon>Euteleostomi</taxon>
        <taxon>Mammalia</taxon>
        <taxon>Eutheria</taxon>
        <taxon>Euarchontoglires</taxon>
        <taxon>Primates</taxon>
        <taxon>Haplorrhini</taxon>
        <taxon>Catarrhini</taxon>
        <taxon>Hominidae</taxon>
        <taxon>Pongo</taxon>
    </lineage>
</organism>
<feature type="non-terminal residue" evidence="1">
    <location>
        <position position="1"/>
    </location>
</feature>
<protein>
    <submittedName>
        <fullName evidence="1">CD59 isoform 14</fullName>
    </submittedName>
</protein>
<reference evidence="1" key="1">
    <citation type="submission" date="2017-12" db="EMBL/GenBank/DDBJ databases">
        <title>High-resolution comparative analysis of great ape genomes.</title>
        <authorList>
            <person name="Pollen A."/>
            <person name="Hastie A."/>
            <person name="Hormozdiari F."/>
            <person name="Dougherty M."/>
            <person name="Liu R."/>
            <person name="Chaisson M."/>
            <person name="Hoppe E."/>
            <person name="Hill C."/>
            <person name="Pang A."/>
            <person name="Hillier L."/>
            <person name="Baker C."/>
            <person name="Armstrong J."/>
            <person name="Shendure J."/>
            <person name="Paten B."/>
            <person name="Wilson R."/>
            <person name="Chao H."/>
            <person name="Schneider V."/>
            <person name="Ventura M."/>
            <person name="Kronenberg Z."/>
            <person name="Murali S."/>
            <person name="Gordon D."/>
            <person name="Cantsilieris S."/>
            <person name="Munson K."/>
            <person name="Nelson B."/>
            <person name="Raja A."/>
            <person name="Underwood J."/>
            <person name="Diekhans M."/>
            <person name="Fiddes I."/>
            <person name="Haussler D."/>
            <person name="Eichler E."/>
        </authorList>
    </citation>
    <scope>NUCLEOTIDE SEQUENCE [LARGE SCALE GENOMIC DNA]</scope>
    <source>
        <strain evidence="1">Susie</strain>
    </source>
</reference>
<comment type="caution">
    <text evidence="1">The sequence shown here is derived from an EMBL/GenBank/DDBJ whole genome shotgun (WGS) entry which is preliminary data.</text>
</comment>
<proteinExistence type="predicted"/>
<accession>A0A2J8WG55</accession>
<gene>
    <name evidence="1" type="ORF">CR201_G0011115</name>
</gene>
<evidence type="ECO:0000313" key="1">
    <source>
        <dbReference type="EMBL" id="PNJ68742.1"/>
    </source>
</evidence>
<dbReference type="EMBL" id="NDHI03003391">
    <property type="protein sequence ID" value="PNJ68742.1"/>
    <property type="molecule type" value="Genomic_DNA"/>
</dbReference>